<dbReference type="AlphaFoldDB" id="A0A7J7NDU9"/>
<protein>
    <submittedName>
        <fullName evidence="1">Uncharacterized protein</fullName>
    </submittedName>
</protein>
<reference evidence="1 2" key="1">
    <citation type="journal article" date="2020" name="IScience">
        <title>Genome Sequencing of the Endangered Kingdonia uniflora (Circaeasteraceae, Ranunculales) Reveals Potential Mechanisms of Evolutionary Specialization.</title>
        <authorList>
            <person name="Sun Y."/>
            <person name="Deng T."/>
            <person name="Zhang A."/>
            <person name="Moore M.J."/>
            <person name="Landis J.B."/>
            <person name="Lin N."/>
            <person name="Zhang H."/>
            <person name="Zhang X."/>
            <person name="Huang J."/>
            <person name="Zhang X."/>
            <person name="Sun H."/>
            <person name="Wang H."/>
        </authorList>
    </citation>
    <scope>NUCLEOTIDE SEQUENCE [LARGE SCALE GENOMIC DNA]</scope>
    <source>
        <strain evidence="1">TB1705</strain>
        <tissue evidence="1">Leaf</tissue>
    </source>
</reference>
<evidence type="ECO:0000313" key="1">
    <source>
        <dbReference type="EMBL" id="KAF6165234.1"/>
    </source>
</evidence>
<comment type="caution">
    <text evidence="1">The sequence shown here is derived from an EMBL/GenBank/DDBJ whole genome shotgun (WGS) entry which is preliminary data.</text>
</comment>
<evidence type="ECO:0000313" key="2">
    <source>
        <dbReference type="Proteomes" id="UP000541444"/>
    </source>
</evidence>
<gene>
    <name evidence="1" type="ORF">GIB67_030416</name>
</gene>
<feature type="non-terminal residue" evidence="1">
    <location>
        <position position="59"/>
    </location>
</feature>
<accession>A0A7J7NDU9</accession>
<name>A0A7J7NDU9_9MAGN</name>
<organism evidence="1 2">
    <name type="scientific">Kingdonia uniflora</name>
    <dbReference type="NCBI Taxonomy" id="39325"/>
    <lineage>
        <taxon>Eukaryota</taxon>
        <taxon>Viridiplantae</taxon>
        <taxon>Streptophyta</taxon>
        <taxon>Embryophyta</taxon>
        <taxon>Tracheophyta</taxon>
        <taxon>Spermatophyta</taxon>
        <taxon>Magnoliopsida</taxon>
        <taxon>Ranunculales</taxon>
        <taxon>Circaeasteraceae</taxon>
        <taxon>Kingdonia</taxon>
    </lineage>
</organism>
<proteinExistence type="predicted"/>
<dbReference type="Proteomes" id="UP000541444">
    <property type="component" value="Unassembled WGS sequence"/>
</dbReference>
<keyword evidence="2" id="KW-1185">Reference proteome</keyword>
<sequence length="59" mass="6591">MLNKCQRCGVKKSSKESSVGTLLLHQRETGNPTFSVFAHPLKSQRTSFLGLKKLWESLG</sequence>
<dbReference type="EMBL" id="JACGCM010000857">
    <property type="protein sequence ID" value="KAF6165234.1"/>
    <property type="molecule type" value="Genomic_DNA"/>
</dbReference>